<proteinExistence type="predicted"/>
<dbReference type="AlphaFoldDB" id="A0AAW2FYB0"/>
<protein>
    <submittedName>
        <fullName evidence="2">Uncharacterized protein</fullName>
    </submittedName>
</protein>
<sequence>MIHAARLRRRQDGRSSRGRRRCERGIRCAPGVRHRHRAQNTRREFARGASLFSLSLSLSPFVTPPPVPRVSFTPPFTRPFSFRSVSLSPPFFSRRASHPSSLRSSTARFRGPVPALPVLFRIATCRIRKIPGGRSK</sequence>
<reference evidence="2 3" key="1">
    <citation type="submission" date="2023-03" db="EMBL/GenBank/DDBJ databases">
        <title>High recombination rates correlate with genetic variation in Cardiocondyla obscurior ants.</title>
        <authorList>
            <person name="Errbii M."/>
        </authorList>
    </citation>
    <scope>NUCLEOTIDE SEQUENCE [LARGE SCALE GENOMIC DNA]</scope>
    <source>
        <strain evidence="2">Alpha-2009</strain>
        <tissue evidence="2">Whole body</tissue>
    </source>
</reference>
<dbReference type="EMBL" id="JADYXP020000007">
    <property type="protein sequence ID" value="KAL0120969.1"/>
    <property type="molecule type" value="Genomic_DNA"/>
</dbReference>
<feature type="region of interest" description="Disordered" evidence="1">
    <location>
        <begin position="1"/>
        <end position="21"/>
    </location>
</feature>
<gene>
    <name evidence="2" type="ORF">PUN28_008588</name>
</gene>
<name>A0AAW2FYB0_9HYME</name>
<evidence type="ECO:0000256" key="1">
    <source>
        <dbReference type="SAM" id="MobiDB-lite"/>
    </source>
</evidence>
<evidence type="ECO:0000313" key="3">
    <source>
        <dbReference type="Proteomes" id="UP001430953"/>
    </source>
</evidence>
<comment type="caution">
    <text evidence="2">The sequence shown here is derived from an EMBL/GenBank/DDBJ whole genome shotgun (WGS) entry which is preliminary data.</text>
</comment>
<keyword evidence="3" id="KW-1185">Reference proteome</keyword>
<dbReference type="Proteomes" id="UP001430953">
    <property type="component" value="Unassembled WGS sequence"/>
</dbReference>
<accession>A0AAW2FYB0</accession>
<organism evidence="2 3">
    <name type="scientific">Cardiocondyla obscurior</name>
    <dbReference type="NCBI Taxonomy" id="286306"/>
    <lineage>
        <taxon>Eukaryota</taxon>
        <taxon>Metazoa</taxon>
        <taxon>Ecdysozoa</taxon>
        <taxon>Arthropoda</taxon>
        <taxon>Hexapoda</taxon>
        <taxon>Insecta</taxon>
        <taxon>Pterygota</taxon>
        <taxon>Neoptera</taxon>
        <taxon>Endopterygota</taxon>
        <taxon>Hymenoptera</taxon>
        <taxon>Apocrita</taxon>
        <taxon>Aculeata</taxon>
        <taxon>Formicoidea</taxon>
        <taxon>Formicidae</taxon>
        <taxon>Myrmicinae</taxon>
        <taxon>Cardiocondyla</taxon>
    </lineage>
</organism>
<evidence type="ECO:0000313" key="2">
    <source>
        <dbReference type="EMBL" id="KAL0120969.1"/>
    </source>
</evidence>